<dbReference type="EMBL" id="MFDU01000008">
    <property type="protein sequence ID" value="OGE64580.1"/>
    <property type="molecule type" value="Genomic_DNA"/>
</dbReference>
<evidence type="ECO:0000313" key="1">
    <source>
        <dbReference type="EMBL" id="OGE64580.1"/>
    </source>
</evidence>
<name>A0A1F5MH32_9BACT</name>
<comment type="caution">
    <text evidence="1">The sequence shown here is derived from an EMBL/GenBank/DDBJ whole genome shotgun (WGS) entry which is preliminary data.</text>
</comment>
<accession>A0A1F5MH32</accession>
<organism evidence="1 2">
    <name type="scientific">Candidatus Daviesbacteria bacterium RIFCSPLOWO2_02_FULL_36_8</name>
    <dbReference type="NCBI Taxonomy" id="1797793"/>
    <lineage>
        <taxon>Bacteria</taxon>
        <taxon>Candidatus Daviesiibacteriota</taxon>
    </lineage>
</organism>
<reference evidence="1 2" key="1">
    <citation type="journal article" date="2016" name="Nat. Commun.">
        <title>Thousands of microbial genomes shed light on interconnected biogeochemical processes in an aquifer system.</title>
        <authorList>
            <person name="Anantharaman K."/>
            <person name="Brown C.T."/>
            <person name="Hug L.A."/>
            <person name="Sharon I."/>
            <person name="Castelle C.J."/>
            <person name="Probst A.J."/>
            <person name="Thomas B.C."/>
            <person name="Singh A."/>
            <person name="Wilkins M.J."/>
            <person name="Karaoz U."/>
            <person name="Brodie E.L."/>
            <person name="Williams K.H."/>
            <person name="Hubbard S.S."/>
            <person name="Banfield J.F."/>
        </authorList>
    </citation>
    <scope>NUCLEOTIDE SEQUENCE [LARGE SCALE GENOMIC DNA]</scope>
</reference>
<dbReference type="Proteomes" id="UP000183317">
    <property type="component" value="Unassembled WGS sequence"/>
</dbReference>
<proteinExistence type="predicted"/>
<sequence>MVGIIVILMANLPNAMNLVNKSKNLSLIKEIATKQIEDKRAISYANLANGSVAISDQRLNTVADASGTVLIEDCSVDVCPNEEHIKQVTVTLNWKENNKVQTITLKTLIGEGGLNQ</sequence>
<dbReference type="AlphaFoldDB" id="A0A1F5MH32"/>
<protein>
    <recommendedName>
        <fullName evidence="3">Type II secretion system protein GspI C-terminal domain-containing protein</fullName>
    </recommendedName>
</protein>
<evidence type="ECO:0008006" key="3">
    <source>
        <dbReference type="Google" id="ProtNLM"/>
    </source>
</evidence>
<gene>
    <name evidence="1" type="ORF">A3J13_01460</name>
</gene>
<evidence type="ECO:0000313" key="2">
    <source>
        <dbReference type="Proteomes" id="UP000183317"/>
    </source>
</evidence>